<dbReference type="AlphaFoldDB" id="A0A7X5TWY3"/>
<dbReference type="SUPFAM" id="SSF52788">
    <property type="entry name" value="Phosphotyrosine protein phosphatases I"/>
    <property type="match status" value="1"/>
</dbReference>
<evidence type="ECO:0000256" key="1">
    <source>
        <dbReference type="ARBA" id="ARBA00022849"/>
    </source>
</evidence>
<keyword evidence="1" id="KW-0059">Arsenical resistance</keyword>
<organism evidence="3 4">
    <name type="scientific">Mycolicibacterium fluoranthenivorans</name>
    <dbReference type="NCBI Taxonomy" id="258505"/>
    <lineage>
        <taxon>Bacteria</taxon>
        <taxon>Bacillati</taxon>
        <taxon>Actinomycetota</taxon>
        <taxon>Actinomycetes</taxon>
        <taxon>Mycobacteriales</taxon>
        <taxon>Mycobacteriaceae</taxon>
        <taxon>Mycolicibacterium</taxon>
    </lineage>
</organism>
<accession>A0A7X5TWY3</accession>
<protein>
    <submittedName>
        <fullName evidence="3">Arsenate-mycothiol transferase</fullName>
        <ecNumber evidence="3">2.8.4.2</ecNumber>
    </submittedName>
</protein>
<proteinExistence type="predicted"/>
<dbReference type="Proteomes" id="UP000547444">
    <property type="component" value="Unassembled WGS sequence"/>
</dbReference>
<dbReference type="EC" id="2.8.4.2" evidence="3"/>
<dbReference type="RefSeq" id="WP_167156730.1">
    <property type="nucleotide sequence ID" value="NZ_JAANOW010000001.1"/>
</dbReference>
<comment type="caution">
    <text evidence="3">The sequence shown here is derived from an EMBL/GenBank/DDBJ whole genome shotgun (WGS) entry which is preliminary data.</text>
</comment>
<dbReference type="PANTHER" id="PTHR43428">
    <property type="entry name" value="ARSENATE REDUCTASE"/>
    <property type="match status" value="1"/>
</dbReference>
<dbReference type="Gene3D" id="3.40.50.2300">
    <property type="match status" value="1"/>
</dbReference>
<name>A0A7X5TWY3_9MYCO</name>
<dbReference type="EMBL" id="JAANOW010000001">
    <property type="protein sequence ID" value="NIH94254.1"/>
    <property type="molecule type" value="Genomic_DNA"/>
</dbReference>
<dbReference type="Pfam" id="PF01451">
    <property type="entry name" value="LMWPc"/>
    <property type="match status" value="1"/>
</dbReference>
<dbReference type="GO" id="GO:0102100">
    <property type="term" value="F:mycothiol-arsenate ligase activity"/>
    <property type="evidence" value="ECO:0007669"/>
    <property type="project" value="UniProtKB-EC"/>
</dbReference>
<gene>
    <name evidence="3" type="ORF">FHU31_001210</name>
</gene>
<dbReference type="SMART" id="SM00226">
    <property type="entry name" value="LMWPc"/>
    <property type="match status" value="1"/>
</dbReference>
<evidence type="ECO:0000259" key="2">
    <source>
        <dbReference type="SMART" id="SM00226"/>
    </source>
</evidence>
<reference evidence="3 4" key="1">
    <citation type="submission" date="2020-03" db="EMBL/GenBank/DDBJ databases">
        <title>Sequencing the genomes of 1000 actinobacteria strains.</title>
        <authorList>
            <person name="Klenk H.-P."/>
        </authorList>
    </citation>
    <scope>NUCLEOTIDE SEQUENCE [LARGE SCALE GENOMIC DNA]</scope>
    <source>
        <strain evidence="3 4">DSM 44556</strain>
    </source>
</reference>
<dbReference type="InterPro" id="IPR036196">
    <property type="entry name" value="Ptyr_pPase_sf"/>
</dbReference>
<evidence type="ECO:0000313" key="3">
    <source>
        <dbReference type="EMBL" id="NIH94254.1"/>
    </source>
</evidence>
<dbReference type="InterPro" id="IPR023485">
    <property type="entry name" value="Ptyr_pPase"/>
</dbReference>
<dbReference type="PANTHER" id="PTHR43428:SF1">
    <property type="entry name" value="ARSENATE REDUCTASE"/>
    <property type="match status" value="1"/>
</dbReference>
<keyword evidence="4" id="KW-1185">Reference proteome</keyword>
<evidence type="ECO:0000313" key="4">
    <source>
        <dbReference type="Proteomes" id="UP000547444"/>
    </source>
</evidence>
<feature type="domain" description="Phosphotyrosine protein phosphatase I" evidence="2">
    <location>
        <begin position="5"/>
        <end position="133"/>
    </location>
</feature>
<sequence>MTDTPKVLFVCVSNNGKSVMAQALLRHTAGERITTTSAGTKAKTGVNAQSVEALAELGIDISGHTATQLTDDLVAAADLVVVLGAQAHVDPVADTPIETWETDEPSLRGIEGMERMRLIRDDIAARVAELDTRLTGHVTAQ</sequence>
<dbReference type="GO" id="GO:0046685">
    <property type="term" value="P:response to arsenic-containing substance"/>
    <property type="evidence" value="ECO:0007669"/>
    <property type="project" value="UniProtKB-KW"/>
</dbReference>
<keyword evidence="3" id="KW-0808">Transferase</keyword>